<evidence type="ECO:0000256" key="2">
    <source>
        <dbReference type="ARBA" id="ARBA00008313"/>
    </source>
</evidence>
<sequence length="300" mass="32666">MNCLLFILIVAAASALPRTRLGAGSRTKRTTEHIIRDCMLVTSEPGHYFYKAPGDDPTVCGVYLMTDPDKLIELQFDYLDLPCSSGGLVAFVDGWELNGGYFPSPGEHRLPIEDRVSEFCGMTRPSRAFISSQNAALIQYRVPKRSRGFSFRVNFLKNPTPCNVLVEGLDVWTIRNYGKSTNCSLTTLYPAQISLLSLSVGVSLPGDTFKIETGTMRKCEETGLKDFVEISGGMDLSTPKLIQANTFCGIDSYPGHLVETVLCGIATIRLVSSGEFDNAVTVGISQATEEALNSPALICP</sequence>
<evidence type="ECO:0000256" key="9">
    <source>
        <dbReference type="ARBA" id="ARBA00033162"/>
    </source>
</evidence>
<dbReference type="PANTHER" id="PTHR10278:SF0">
    <property type="entry name" value="CORTICOTROPIN-RELEASING FACTOR-BINDING PROTEIN"/>
    <property type="match status" value="1"/>
</dbReference>
<dbReference type="SUPFAM" id="SSF49854">
    <property type="entry name" value="Spermadhesin, CUB domain"/>
    <property type="match status" value="1"/>
</dbReference>
<evidence type="ECO:0000259" key="11">
    <source>
        <dbReference type="Pfam" id="PF05428"/>
    </source>
</evidence>
<protein>
    <recommendedName>
        <fullName evidence="3">Corticotropin-releasing factor-binding protein</fullName>
    </recommendedName>
    <alternativeName>
        <fullName evidence="9">Corticotropin-releasing hormone-binding protein</fullName>
    </alternativeName>
</protein>
<feature type="signal peptide" evidence="10">
    <location>
        <begin position="1"/>
        <end position="15"/>
    </location>
</feature>
<comment type="function">
    <text evidence="8">Binds CRF and inactivates it. May prevent inappropriate pituitary-adrenal stimulation in pregnancy.</text>
</comment>
<evidence type="ECO:0000256" key="1">
    <source>
        <dbReference type="ARBA" id="ARBA00004613"/>
    </source>
</evidence>
<organism evidence="13 14">
    <name type="scientific">Nezara viridula</name>
    <name type="common">Southern green stink bug</name>
    <name type="synonym">Cimex viridulus</name>
    <dbReference type="NCBI Taxonomy" id="85310"/>
    <lineage>
        <taxon>Eukaryota</taxon>
        <taxon>Metazoa</taxon>
        <taxon>Ecdysozoa</taxon>
        <taxon>Arthropoda</taxon>
        <taxon>Hexapoda</taxon>
        <taxon>Insecta</taxon>
        <taxon>Pterygota</taxon>
        <taxon>Neoptera</taxon>
        <taxon>Paraneoptera</taxon>
        <taxon>Hemiptera</taxon>
        <taxon>Heteroptera</taxon>
        <taxon>Panheteroptera</taxon>
        <taxon>Pentatomomorpha</taxon>
        <taxon>Pentatomoidea</taxon>
        <taxon>Pentatomidae</taxon>
        <taxon>Pentatominae</taxon>
        <taxon>Nezara</taxon>
    </lineage>
</organism>
<accession>A0A9P0HLW5</accession>
<dbReference type="GO" id="GO:0051460">
    <property type="term" value="P:negative regulation of corticotropin secretion"/>
    <property type="evidence" value="ECO:0007669"/>
    <property type="project" value="TreeGrafter"/>
</dbReference>
<evidence type="ECO:0000256" key="7">
    <source>
        <dbReference type="ARBA" id="ARBA00023180"/>
    </source>
</evidence>
<keyword evidence="5 10" id="KW-0732">Signal</keyword>
<reference evidence="13" key="1">
    <citation type="submission" date="2022-01" db="EMBL/GenBank/DDBJ databases">
        <authorList>
            <person name="King R."/>
        </authorList>
    </citation>
    <scope>NUCLEOTIDE SEQUENCE</scope>
</reference>
<dbReference type="OrthoDB" id="10056927at2759"/>
<dbReference type="Pfam" id="PF05428">
    <property type="entry name" value="CRF-BP_N"/>
    <property type="match status" value="1"/>
</dbReference>
<keyword evidence="7" id="KW-0325">Glycoprotein</keyword>
<comment type="subcellular location">
    <subcellularLocation>
        <location evidence="1">Secreted</location>
    </subcellularLocation>
</comment>
<evidence type="ECO:0000259" key="12">
    <source>
        <dbReference type="Pfam" id="PF23541"/>
    </source>
</evidence>
<dbReference type="GO" id="GO:0009755">
    <property type="term" value="P:hormone-mediated signaling pathway"/>
    <property type="evidence" value="ECO:0007669"/>
    <property type="project" value="TreeGrafter"/>
</dbReference>
<evidence type="ECO:0000313" key="13">
    <source>
        <dbReference type="EMBL" id="CAH1404057.1"/>
    </source>
</evidence>
<dbReference type="GO" id="GO:0005615">
    <property type="term" value="C:extracellular space"/>
    <property type="evidence" value="ECO:0007669"/>
    <property type="project" value="TreeGrafter"/>
</dbReference>
<dbReference type="AlphaFoldDB" id="A0A9P0HLW5"/>
<dbReference type="EMBL" id="OV725081">
    <property type="protein sequence ID" value="CAH1404057.1"/>
    <property type="molecule type" value="Genomic_DNA"/>
</dbReference>
<keyword evidence="4" id="KW-0964">Secreted</keyword>
<evidence type="ECO:0000256" key="4">
    <source>
        <dbReference type="ARBA" id="ARBA00022525"/>
    </source>
</evidence>
<keyword evidence="14" id="KW-1185">Reference proteome</keyword>
<evidence type="ECO:0000313" key="14">
    <source>
        <dbReference type="Proteomes" id="UP001152798"/>
    </source>
</evidence>
<dbReference type="Gene3D" id="2.60.120.290">
    <property type="entry name" value="Spermadhesin, CUB domain"/>
    <property type="match status" value="1"/>
</dbReference>
<name>A0A9P0HLW5_NEZVI</name>
<evidence type="ECO:0000256" key="6">
    <source>
        <dbReference type="ARBA" id="ARBA00023157"/>
    </source>
</evidence>
<dbReference type="InterPro" id="IPR035914">
    <property type="entry name" value="Sperma_CUB_dom_sf"/>
</dbReference>
<feature type="domain" description="Corticotropin-releasing factor binding protein N-terminal" evidence="11">
    <location>
        <begin position="38"/>
        <end position="153"/>
    </location>
</feature>
<dbReference type="InterPro" id="IPR056178">
    <property type="entry name" value="CRF-BP_C"/>
</dbReference>
<dbReference type="Proteomes" id="UP001152798">
    <property type="component" value="Chromosome 5"/>
</dbReference>
<evidence type="ECO:0000256" key="8">
    <source>
        <dbReference type="ARBA" id="ARBA00024997"/>
    </source>
</evidence>
<evidence type="ECO:0000256" key="5">
    <source>
        <dbReference type="ARBA" id="ARBA00022729"/>
    </source>
</evidence>
<proteinExistence type="inferred from homology"/>
<gene>
    <name evidence="13" type="ORF">NEZAVI_LOCUS12531</name>
</gene>
<keyword evidence="6" id="KW-1015">Disulfide bond</keyword>
<evidence type="ECO:0000256" key="10">
    <source>
        <dbReference type="SAM" id="SignalP"/>
    </source>
</evidence>
<dbReference type="PANTHER" id="PTHR10278">
    <property type="entry name" value="CORTICOTROPIN-RELEASING FACTOR-BINDING PROTEIN"/>
    <property type="match status" value="1"/>
</dbReference>
<comment type="similarity">
    <text evidence="2">Belongs to the CRF-binding protein family.</text>
</comment>
<feature type="chain" id="PRO_5040292753" description="Corticotropin-releasing factor-binding protein" evidence="10">
    <location>
        <begin position="16"/>
        <end position="300"/>
    </location>
</feature>
<dbReference type="Pfam" id="PF23541">
    <property type="entry name" value="CRF-BP_C"/>
    <property type="match status" value="1"/>
</dbReference>
<dbReference type="GO" id="GO:0051424">
    <property type="term" value="F:corticotropin-releasing hormone binding"/>
    <property type="evidence" value="ECO:0007669"/>
    <property type="project" value="InterPro"/>
</dbReference>
<evidence type="ECO:0000256" key="3">
    <source>
        <dbReference type="ARBA" id="ARBA00015713"/>
    </source>
</evidence>
<dbReference type="InterPro" id="IPR008435">
    <property type="entry name" value="CRF-bd"/>
</dbReference>
<dbReference type="InterPro" id="IPR056177">
    <property type="entry name" value="CRF-BP_N"/>
</dbReference>
<feature type="domain" description="Corticotropin-releasing factor binding protein C-terminal" evidence="12">
    <location>
        <begin position="179"/>
        <end position="288"/>
    </location>
</feature>